<evidence type="ECO:0008006" key="3">
    <source>
        <dbReference type="Google" id="ProtNLM"/>
    </source>
</evidence>
<protein>
    <recommendedName>
        <fullName evidence="3">Serine hydrolase family protein</fullName>
    </recommendedName>
</protein>
<evidence type="ECO:0000313" key="2">
    <source>
        <dbReference type="Proteomes" id="UP000178023"/>
    </source>
</evidence>
<dbReference type="AlphaFoldDB" id="A0A1F8F443"/>
<dbReference type="InterPro" id="IPR010662">
    <property type="entry name" value="RBBP9/YdeN"/>
</dbReference>
<gene>
    <name evidence="1" type="ORF">A2750_00425</name>
</gene>
<dbReference type="EMBL" id="MGJL01000016">
    <property type="protein sequence ID" value="OGN07907.1"/>
    <property type="molecule type" value="Genomic_DNA"/>
</dbReference>
<accession>A0A1F8F443</accession>
<comment type="caution">
    <text evidence="1">The sequence shown here is derived from an EMBL/GenBank/DDBJ whole genome shotgun (WGS) entry which is preliminary data.</text>
</comment>
<dbReference type="PANTHER" id="PTHR15394:SF3">
    <property type="entry name" value="SERINE HYDROLASE RBBP9"/>
    <property type="match status" value="1"/>
</dbReference>
<reference evidence="1 2" key="1">
    <citation type="journal article" date="2016" name="Nat. Commun.">
        <title>Thousands of microbial genomes shed light on interconnected biogeochemical processes in an aquifer system.</title>
        <authorList>
            <person name="Anantharaman K."/>
            <person name="Brown C.T."/>
            <person name="Hug L.A."/>
            <person name="Sharon I."/>
            <person name="Castelle C.J."/>
            <person name="Probst A.J."/>
            <person name="Thomas B.C."/>
            <person name="Singh A."/>
            <person name="Wilkins M.J."/>
            <person name="Karaoz U."/>
            <person name="Brodie E.L."/>
            <person name="Williams K.H."/>
            <person name="Hubbard S.S."/>
            <person name="Banfield J.F."/>
        </authorList>
    </citation>
    <scope>NUCLEOTIDE SEQUENCE [LARGE SCALE GENOMIC DNA]</scope>
</reference>
<dbReference type="Pfam" id="PF06821">
    <property type="entry name" value="Ser_hydrolase"/>
    <property type="match status" value="1"/>
</dbReference>
<organism evidence="1 2">
    <name type="scientific">Candidatus Yanofskybacteria bacterium RIFCSPHIGHO2_01_FULL_45_42</name>
    <dbReference type="NCBI Taxonomy" id="1802671"/>
    <lineage>
        <taxon>Bacteria</taxon>
        <taxon>Candidatus Yanofskyibacteriota</taxon>
    </lineage>
</organism>
<evidence type="ECO:0000313" key="1">
    <source>
        <dbReference type="EMBL" id="OGN07907.1"/>
    </source>
</evidence>
<dbReference type="Gene3D" id="3.40.50.1820">
    <property type="entry name" value="alpha/beta hydrolase"/>
    <property type="match status" value="1"/>
</dbReference>
<dbReference type="InterPro" id="IPR029058">
    <property type="entry name" value="AB_hydrolase_fold"/>
</dbReference>
<dbReference type="PANTHER" id="PTHR15394">
    <property type="entry name" value="SERINE HYDROLASE RBBP9"/>
    <property type="match status" value="1"/>
</dbReference>
<proteinExistence type="predicted"/>
<sequence>MKKRVFIIHGWEGYPEENWFPWLKKELEAKGFEVFVSQMPDADNPRIEKWIPAIAKIVGTADENTYFVGHSMGCQAVARYLETLPKNAKVGGAIFVAGFFKRLTGLGEEPNFEEVEREWLGTPLDLEKAKNHLSESVAIFSDDDPYVPLDNIDDFRDKLKSKIIIQHKMNHFSGNWGITELPVVLEELLKMAK</sequence>
<dbReference type="GO" id="GO:0016787">
    <property type="term" value="F:hydrolase activity"/>
    <property type="evidence" value="ECO:0007669"/>
    <property type="project" value="InterPro"/>
</dbReference>
<name>A0A1F8F443_9BACT</name>
<dbReference type="SUPFAM" id="SSF53474">
    <property type="entry name" value="alpha/beta-Hydrolases"/>
    <property type="match status" value="1"/>
</dbReference>
<dbReference type="Proteomes" id="UP000178023">
    <property type="component" value="Unassembled WGS sequence"/>
</dbReference>